<evidence type="ECO:0000313" key="2">
    <source>
        <dbReference type="EMBL" id="CEL59047.1"/>
    </source>
</evidence>
<feature type="region of interest" description="Disordered" evidence="1">
    <location>
        <begin position="1"/>
        <end position="20"/>
    </location>
</feature>
<dbReference type="AlphaFoldDB" id="A0A0B7FS88"/>
<feature type="compositionally biased region" description="Basic and acidic residues" evidence="1">
    <location>
        <begin position="1"/>
        <end position="11"/>
    </location>
</feature>
<dbReference type="EMBL" id="LN679476">
    <property type="protein sequence ID" value="CEL59047.1"/>
    <property type="molecule type" value="Genomic_DNA"/>
</dbReference>
<dbReference type="Proteomes" id="UP000059188">
    <property type="component" value="Unassembled WGS sequence"/>
</dbReference>
<accession>A0A0B7FS88</accession>
<organism evidence="2 3">
    <name type="scientific">Thanatephorus cucumeris (strain AG1-IB / isolate 7/3/14)</name>
    <name type="common">Lettuce bottom rot fungus</name>
    <name type="synonym">Rhizoctonia solani</name>
    <dbReference type="NCBI Taxonomy" id="1108050"/>
    <lineage>
        <taxon>Eukaryota</taxon>
        <taxon>Fungi</taxon>
        <taxon>Dikarya</taxon>
        <taxon>Basidiomycota</taxon>
        <taxon>Agaricomycotina</taxon>
        <taxon>Agaricomycetes</taxon>
        <taxon>Cantharellales</taxon>
        <taxon>Ceratobasidiaceae</taxon>
        <taxon>Rhizoctonia</taxon>
        <taxon>Rhizoctonia solani AG-1</taxon>
    </lineage>
</organism>
<sequence>MGARKSLEHSRTRNSRRGFRSRTQEIWCARGALQSARGALRNRVETVKGLRVKAEILRAPEYSLTPRDPVEAVRMTTIFLLHEAPDVQIIGPSV</sequence>
<reference evidence="2 3" key="1">
    <citation type="submission" date="2014-11" db="EMBL/GenBank/DDBJ databases">
        <authorList>
            <person name="Wibberg Daniel"/>
        </authorList>
    </citation>
    <scope>NUCLEOTIDE SEQUENCE [LARGE SCALE GENOMIC DNA]</scope>
    <source>
        <strain evidence="2">Rhizoctonia solani AG1-IB 7/3/14</strain>
    </source>
</reference>
<gene>
    <name evidence="2" type="ORF">RSOLAG1IB_12249</name>
</gene>
<proteinExistence type="predicted"/>
<name>A0A0B7FS88_THACB</name>
<evidence type="ECO:0000313" key="3">
    <source>
        <dbReference type="Proteomes" id="UP000059188"/>
    </source>
</evidence>
<keyword evidence="3" id="KW-1185">Reference proteome</keyword>
<evidence type="ECO:0000256" key="1">
    <source>
        <dbReference type="SAM" id="MobiDB-lite"/>
    </source>
</evidence>
<protein>
    <submittedName>
        <fullName evidence="2">Uncharacterized protein</fullName>
    </submittedName>
</protein>